<dbReference type="SUPFAM" id="SSF63829">
    <property type="entry name" value="Calcium-dependent phosphotriesterase"/>
    <property type="match status" value="1"/>
</dbReference>
<dbReference type="PANTHER" id="PTHR47572:SF4">
    <property type="entry name" value="LACTONASE DRP35"/>
    <property type="match status" value="1"/>
</dbReference>
<comment type="caution">
    <text evidence="3">The sequence shown here is derived from an EMBL/GenBank/DDBJ whole genome shotgun (WGS) entry which is preliminary data.</text>
</comment>
<dbReference type="InterPro" id="IPR006311">
    <property type="entry name" value="TAT_signal"/>
</dbReference>
<dbReference type="GO" id="GO:0016787">
    <property type="term" value="F:hydrolase activity"/>
    <property type="evidence" value="ECO:0007669"/>
    <property type="project" value="UniProtKB-KW"/>
</dbReference>
<dbReference type="PROSITE" id="PS51318">
    <property type="entry name" value="TAT"/>
    <property type="match status" value="1"/>
</dbReference>
<proteinExistence type="predicted"/>
<dbReference type="InterPro" id="IPR013658">
    <property type="entry name" value="SGL"/>
</dbReference>
<dbReference type="Gene3D" id="2.120.10.30">
    <property type="entry name" value="TolB, C-terminal domain"/>
    <property type="match status" value="1"/>
</dbReference>
<evidence type="ECO:0000256" key="1">
    <source>
        <dbReference type="ARBA" id="ARBA00022801"/>
    </source>
</evidence>
<sequence length="352" mass="36990">MRRFADMRVDRRTAMLGGAALALAGCTRAGTPRASTAPAPLTPADFSLVIDGLDHAEGVASAPDGRLFLSNSGGAIGVLTPGQSLRQVGAPLAANGVAVDAQGRVIVANMGLLKQQPGPLQRITLETGAVETLVSELEGRQLVASNGPATARDGSIYCTHSSWGPVANIGTTTPAGFIYMVRPDGSAAIVARDLRGVNGLCLDRDERHLYASLTAEGRIRRWRRNADGTLADPQDFGPQLGTVVPDQTVKAILTLSPQDKAALGYCDGIAFDMADNLWITLPFSNRLVALTPQGRQIDILHDPAGEKIAMPTNLCWGGPDRRTLYVVSRGKGMIVQARTTIAGAPLANWPTG</sequence>
<dbReference type="EMBL" id="JAOCKX010000006">
    <property type="protein sequence ID" value="MDH2130738.1"/>
    <property type="molecule type" value="Genomic_DNA"/>
</dbReference>
<feature type="domain" description="SMP-30/Gluconolactonase/LRE-like region" evidence="2">
    <location>
        <begin position="64"/>
        <end position="328"/>
    </location>
</feature>
<dbReference type="Pfam" id="PF08450">
    <property type="entry name" value="SGL"/>
    <property type="match status" value="1"/>
</dbReference>
<organism evidence="3 4">
    <name type="scientific">Sphingobium yanoikuyae</name>
    <name type="common">Sphingomonas yanoikuyae</name>
    <dbReference type="NCBI Taxonomy" id="13690"/>
    <lineage>
        <taxon>Bacteria</taxon>
        <taxon>Pseudomonadati</taxon>
        <taxon>Pseudomonadota</taxon>
        <taxon>Alphaproteobacteria</taxon>
        <taxon>Sphingomonadales</taxon>
        <taxon>Sphingomonadaceae</taxon>
        <taxon>Sphingobium</taxon>
    </lineage>
</organism>
<dbReference type="PROSITE" id="PS51257">
    <property type="entry name" value="PROKAR_LIPOPROTEIN"/>
    <property type="match status" value="1"/>
</dbReference>
<evidence type="ECO:0000313" key="4">
    <source>
        <dbReference type="Proteomes" id="UP001162318"/>
    </source>
</evidence>
<reference evidence="3" key="1">
    <citation type="submission" date="2022-09" db="EMBL/GenBank/DDBJ databases">
        <title>Intensive care unit water sources are persistently colonized with multi-drug resistant bacteria and are the site of extensive horizontal gene transfer of antibiotic resistance genes.</title>
        <authorList>
            <person name="Diorio-Toth L."/>
        </authorList>
    </citation>
    <scope>NUCLEOTIDE SEQUENCE</scope>
    <source>
        <strain evidence="3">GD03659</strain>
    </source>
</reference>
<keyword evidence="1" id="KW-0378">Hydrolase</keyword>
<accession>A0AA43B949</accession>
<dbReference type="Proteomes" id="UP001162318">
    <property type="component" value="Unassembled WGS sequence"/>
</dbReference>
<dbReference type="AlphaFoldDB" id="A0AA43B949"/>
<evidence type="ECO:0000259" key="2">
    <source>
        <dbReference type="Pfam" id="PF08450"/>
    </source>
</evidence>
<protein>
    <submittedName>
        <fullName evidence="3">SMP-30/gluconolactonase/LRE family protein</fullName>
    </submittedName>
</protein>
<dbReference type="RefSeq" id="WP_279776156.1">
    <property type="nucleotide sequence ID" value="NZ_JAOCKX010000006.1"/>
</dbReference>
<dbReference type="InterPro" id="IPR051262">
    <property type="entry name" value="SMP-30/CGR1_Lactonase"/>
</dbReference>
<evidence type="ECO:0000313" key="3">
    <source>
        <dbReference type="EMBL" id="MDH2130738.1"/>
    </source>
</evidence>
<name>A0AA43B949_SPHYA</name>
<gene>
    <name evidence="3" type="ORF">N5J77_06345</name>
</gene>
<dbReference type="InterPro" id="IPR011042">
    <property type="entry name" value="6-blade_b-propeller_TolB-like"/>
</dbReference>
<dbReference type="PANTHER" id="PTHR47572">
    <property type="entry name" value="LIPOPROTEIN-RELATED"/>
    <property type="match status" value="1"/>
</dbReference>